<dbReference type="CDD" id="cd06464">
    <property type="entry name" value="ACD_sHsps-like"/>
    <property type="match status" value="1"/>
</dbReference>
<accession>A0AAE3KWL0</accession>
<proteinExistence type="inferred from homology"/>
<evidence type="ECO:0000256" key="1">
    <source>
        <dbReference type="PROSITE-ProRule" id="PRU00285"/>
    </source>
</evidence>
<organism evidence="4 5">
    <name type="scientific">Methanolobus chelungpuianus</name>
    <dbReference type="NCBI Taxonomy" id="502115"/>
    <lineage>
        <taxon>Archaea</taxon>
        <taxon>Methanobacteriati</taxon>
        <taxon>Methanobacteriota</taxon>
        <taxon>Stenosarchaea group</taxon>
        <taxon>Methanomicrobia</taxon>
        <taxon>Methanosarcinales</taxon>
        <taxon>Methanosarcinaceae</taxon>
        <taxon>Methanolobus</taxon>
    </lineage>
</organism>
<evidence type="ECO:0000259" key="3">
    <source>
        <dbReference type="PROSITE" id="PS01031"/>
    </source>
</evidence>
<name>A0AAE3KWL0_9EURY</name>
<dbReference type="RefSeq" id="WP_256622003.1">
    <property type="nucleotide sequence ID" value="NZ_JTEO01000002.1"/>
</dbReference>
<comment type="similarity">
    <text evidence="1 2">Belongs to the small heat shock protein (HSP20) family.</text>
</comment>
<comment type="caution">
    <text evidence="4">The sequence shown here is derived from an EMBL/GenBank/DDBJ whole genome shotgun (WGS) entry which is preliminary data.</text>
</comment>
<dbReference type="SUPFAM" id="SSF49764">
    <property type="entry name" value="HSP20-like chaperones"/>
    <property type="match status" value="1"/>
</dbReference>
<reference evidence="4 5" key="1">
    <citation type="journal article" date="2011" name="Appl. Environ. Microbiol.">
        <title>Methanogenic archaea isolated from Taiwan's Chelungpu fault.</title>
        <authorList>
            <person name="Wu S.Y."/>
            <person name="Lai M.C."/>
        </authorList>
    </citation>
    <scope>NUCLEOTIDE SEQUENCE [LARGE SCALE GENOMIC DNA]</scope>
    <source>
        <strain evidence="4 5">St545Mb</strain>
    </source>
</reference>
<dbReference type="AlphaFoldDB" id="A0AAE3KWL0"/>
<dbReference type="Pfam" id="PF00011">
    <property type="entry name" value="HSP20"/>
    <property type="match status" value="1"/>
</dbReference>
<dbReference type="InterPro" id="IPR002068">
    <property type="entry name" value="A-crystallin/Hsp20_dom"/>
</dbReference>
<dbReference type="PROSITE" id="PS01031">
    <property type="entry name" value="SHSP"/>
    <property type="match status" value="1"/>
</dbReference>
<dbReference type="InterPro" id="IPR008978">
    <property type="entry name" value="HSP20-like_chaperone"/>
</dbReference>
<sequence length="175" mass="20347">MSDKRRRRSFFEDVLDDDDFRDIEDIIEHMMERFGVDLDDLSRQPFVYGFSISQRPGEEPEINEFGSMLSPDEDRFTRPQMRVDERKPFIDVCEIDGSVHVTAELPGIEKEEIELRATEDSLNLVAVCEEQKYDESIKLPATVDPDSGKATYRNGVLEVILEKKDFGRQRPVRID</sequence>
<dbReference type="Proteomes" id="UP001206983">
    <property type="component" value="Unassembled WGS sequence"/>
</dbReference>
<protein>
    <submittedName>
        <fullName evidence="4">Molecular chaperone Hsp20</fullName>
    </submittedName>
</protein>
<dbReference type="Gene3D" id="2.60.40.790">
    <property type="match status" value="1"/>
</dbReference>
<dbReference type="EMBL" id="JTEO01000002">
    <property type="protein sequence ID" value="MCQ6962227.1"/>
    <property type="molecule type" value="Genomic_DNA"/>
</dbReference>
<dbReference type="NCBIfam" id="NF041800">
    <property type="entry name" value="Hsp20"/>
    <property type="match status" value="1"/>
</dbReference>
<feature type="domain" description="SHSP" evidence="3">
    <location>
        <begin position="80"/>
        <end position="175"/>
    </location>
</feature>
<gene>
    <name evidence="4" type="ORF">PV02_03625</name>
</gene>
<evidence type="ECO:0000256" key="2">
    <source>
        <dbReference type="RuleBase" id="RU003616"/>
    </source>
</evidence>
<keyword evidence="5" id="KW-1185">Reference proteome</keyword>
<evidence type="ECO:0000313" key="5">
    <source>
        <dbReference type="Proteomes" id="UP001206983"/>
    </source>
</evidence>
<evidence type="ECO:0000313" key="4">
    <source>
        <dbReference type="EMBL" id="MCQ6962227.1"/>
    </source>
</evidence>